<evidence type="ECO:0000256" key="2">
    <source>
        <dbReference type="ARBA" id="ARBA00012438"/>
    </source>
</evidence>
<dbReference type="Proteomes" id="UP001463665">
    <property type="component" value="Chromosome"/>
</dbReference>
<evidence type="ECO:0000313" key="5">
    <source>
        <dbReference type="EMBL" id="XAO73726.1"/>
    </source>
</evidence>
<dbReference type="SMART" id="SM00387">
    <property type="entry name" value="HATPase_c"/>
    <property type="match status" value="1"/>
</dbReference>
<keyword evidence="5" id="KW-0418">Kinase</keyword>
<keyword evidence="6" id="KW-1185">Reference proteome</keyword>
<dbReference type="SUPFAM" id="SSF55874">
    <property type="entry name" value="ATPase domain of HSP90 chaperone/DNA topoisomerase II/histidine kinase"/>
    <property type="match status" value="1"/>
</dbReference>
<dbReference type="PANTHER" id="PTHR43547">
    <property type="entry name" value="TWO-COMPONENT HISTIDINE KINASE"/>
    <property type="match status" value="1"/>
</dbReference>
<protein>
    <recommendedName>
        <fullName evidence="2">histidine kinase</fullName>
        <ecNumber evidence="2">2.7.13.3</ecNumber>
    </recommendedName>
</protein>
<reference evidence="5 6" key="1">
    <citation type="submission" date="2024-04" db="EMBL/GenBank/DDBJ databases">
        <title>Genome sequencing and assembly of rice foliar adapted Chryseobacterium endophyticum OsEnb-ALM-A6.</title>
        <authorList>
            <person name="Kumar S."/>
            <person name="Javed M."/>
            <person name="Chouhan V."/>
            <person name="Charishma K."/>
            <person name="Patel A."/>
            <person name="Kumar M."/>
            <person name="Sahu K.P."/>
            <person name="Kumar A."/>
        </authorList>
    </citation>
    <scope>NUCLEOTIDE SEQUENCE [LARGE SCALE GENOMIC DNA]</scope>
    <source>
        <strain evidence="5 6">OsEnb-ALM-A6</strain>
    </source>
</reference>
<dbReference type="InterPro" id="IPR004358">
    <property type="entry name" value="Sig_transdc_His_kin-like_C"/>
</dbReference>
<dbReference type="EC" id="2.7.13.3" evidence="2"/>
<gene>
    <name evidence="5" type="ORF">AAFP95_18715</name>
</gene>
<dbReference type="EMBL" id="CP154834">
    <property type="protein sequence ID" value="XAO73726.1"/>
    <property type="molecule type" value="Genomic_DNA"/>
</dbReference>
<evidence type="ECO:0000256" key="3">
    <source>
        <dbReference type="ARBA" id="ARBA00022553"/>
    </source>
</evidence>
<comment type="catalytic activity">
    <reaction evidence="1">
        <text>ATP + protein L-histidine = ADP + protein N-phospho-L-histidine.</text>
        <dbReference type="EC" id="2.7.13.3"/>
    </reaction>
</comment>
<dbReference type="GO" id="GO:0000155">
    <property type="term" value="F:phosphorelay sensor kinase activity"/>
    <property type="evidence" value="ECO:0007669"/>
    <property type="project" value="TreeGrafter"/>
</dbReference>
<keyword evidence="3" id="KW-0597">Phosphoprotein</keyword>
<dbReference type="InterPro" id="IPR036890">
    <property type="entry name" value="HATPase_C_sf"/>
</dbReference>
<organism evidence="5 6">
    <name type="scientific">Chryseobacterium endophyticum</name>
    <dbReference type="NCBI Taxonomy" id="1854762"/>
    <lineage>
        <taxon>Bacteria</taxon>
        <taxon>Pseudomonadati</taxon>
        <taxon>Bacteroidota</taxon>
        <taxon>Flavobacteriia</taxon>
        <taxon>Flavobacteriales</taxon>
        <taxon>Weeksellaceae</taxon>
        <taxon>Chryseobacterium group</taxon>
        <taxon>Chryseobacterium</taxon>
    </lineage>
</organism>
<evidence type="ECO:0000256" key="1">
    <source>
        <dbReference type="ARBA" id="ARBA00000085"/>
    </source>
</evidence>
<evidence type="ECO:0000259" key="4">
    <source>
        <dbReference type="PROSITE" id="PS50109"/>
    </source>
</evidence>
<keyword evidence="5" id="KW-0808">Transferase</keyword>
<dbReference type="PROSITE" id="PS50109">
    <property type="entry name" value="HIS_KIN"/>
    <property type="match status" value="1"/>
</dbReference>
<dbReference type="PANTHER" id="PTHR43547:SF2">
    <property type="entry name" value="HYBRID SIGNAL TRANSDUCTION HISTIDINE KINASE C"/>
    <property type="match status" value="1"/>
</dbReference>
<dbReference type="Gene3D" id="3.30.565.10">
    <property type="entry name" value="Histidine kinase-like ATPase, C-terminal domain"/>
    <property type="match status" value="1"/>
</dbReference>
<accession>A0AAU6WM86</accession>
<name>A0AAU6WM86_9FLAO</name>
<dbReference type="RefSeq" id="WP_345766128.1">
    <property type="nucleotide sequence ID" value="NZ_CP154834.1"/>
</dbReference>
<proteinExistence type="predicted"/>
<dbReference type="InterPro" id="IPR003594">
    <property type="entry name" value="HATPase_dom"/>
</dbReference>
<evidence type="ECO:0000313" key="6">
    <source>
        <dbReference type="Proteomes" id="UP001463665"/>
    </source>
</evidence>
<sequence>MKAKRKIAKIADDRLHHMVHNVLNPLTSIGLSAQQIQRKTEEGNLIHRLAHTIVENTRSTEQMLSKMLSDAASEEQYIELEITSINPKEIIDEVCASLGQILSNKRQQIKLDISTDTGIKADRQRLIDILTNYLSNASKYSPFGSEICVSCKEHDDSIIFSVNDKGQGILRSEIDLLFTKFSNLSSVPTANERSHGFGLYSVKILADMHNGKVWAESEGRGKGSTFFLQLPK</sequence>
<dbReference type="Pfam" id="PF02518">
    <property type="entry name" value="HATPase_c"/>
    <property type="match status" value="1"/>
</dbReference>
<feature type="domain" description="Histidine kinase" evidence="4">
    <location>
        <begin position="17"/>
        <end position="232"/>
    </location>
</feature>
<dbReference type="AlphaFoldDB" id="A0AAU6WM86"/>
<dbReference type="PRINTS" id="PR00344">
    <property type="entry name" value="BCTRLSENSOR"/>
</dbReference>
<dbReference type="InterPro" id="IPR005467">
    <property type="entry name" value="His_kinase_dom"/>
</dbReference>